<dbReference type="RefSeq" id="WP_258295977.1">
    <property type="nucleotide sequence ID" value="NZ_JANKJG010000018.1"/>
</dbReference>
<dbReference type="Proteomes" id="UP001165396">
    <property type="component" value="Unassembled WGS sequence"/>
</dbReference>
<keyword evidence="1" id="KW-0805">Transcription regulation</keyword>
<evidence type="ECO:0000313" key="6">
    <source>
        <dbReference type="Proteomes" id="UP001165396"/>
    </source>
</evidence>
<evidence type="ECO:0000256" key="2">
    <source>
        <dbReference type="ARBA" id="ARBA00023125"/>
    </source>
</evidence>
<dbReference type="InterPro" id="IPR036390">
    <property type="entry name" value="WH_DNA-bd_sf"/>
</dbReference>
<dbReference type="SMART" id="SM00347">
    <property type="entry name" value="HTH_MARR"/>
    <property type="match status" value="1"/>
</dbReference>
<organism evidence="5 6">
    <name type="scientific">Pseudosulfitobacter koreensis</name>
    <dbReference type="NCBI Taxonomy" id="2968472"/>
    <lineage>
        <taxon>Bacteria</taxon>
        <taxon>Pseudomonadati</taxon>
        <taxon>Pseudomonadota</taxon>
        <taxon>Alphaproteobacteria</taxon>
        <taxon>Rhodobacterales</taxon>
        <taxon>Roseobacteraceae</taxon>
        <taxon>Pseudosulfitobacter</taxon>
    </lineage>
</organism>
<keyword evidence="6" id="KW-1185">Reference proteome</keyword>
<dbReference type="InterPro" id="IPR000835">
    <property type="entry name" value="HTH_MarR-typ"/>
</dbReference>
<dbReference type="PROSITE" id="PS01117">
    <property type="entry name" value="HTH_MARR_1"/>
    <property type="match status" value="1"/>
</dbReference>
<dbReference type="Gene3D" id="1.10.10.10">
    <property type="entry name" value="Winged helix-like DNA-binding domain superfamily/Winged helix DNA-binding domain"/>
    <property type="match status" value="1"/>
</dbReference>
<evidence type="ECO:0000313" key="5">
    <source>
        <dbReference type="EMBL" id="MCR8828206.1"/>
    </source>
</evidence>
<proteinExistence type="predicted"/>
<keyword evidence="2" id="KW-0238">DNA-binding</keyword>
<evidence type="ECO:0000256" key="3">
    <source>
        <dbReference type="ARBA" id="ARBA00023163"/>
    </source>
</evidence>
<evidence type="ECO:0000256" key="1">
    <source>
        <dbReference type="ARBA" id="ARBA00023015"/>
    </source>
</evidence>
<dbReference type="Pfam" id="PF12802">
    <property type="entry name" value="MarR_2"/>
    <property type="match status" value="1"/>
</dbReference>
<comment type="caution">
    <text evidence="5">The sequence shown here is derived from an EMBL/GenBank/DDBJ whole genome shotgun (WGS) entry which is preliminary data.</text>
</comment>
<dbReference type="PROSITE" id="PS50995">
    <property type="entry name" value="HTH_MARR_2"/>
    <property type="match status" value="1"/>
</dbReference>
<protein>
    <submittedName>
        <fullName evidence="5">MarR family winged helix-turn-helix transcriptional regulator</fullName>
    </submittedName>
</protein>
<keyword evidence="3" id="KW-0804">Transcription</keyword>
<dbReference type="EMBL" id="JANKJG010000018">
    <property type="protein sequence ID" value="MCR8828206.1"/>
    <property type="molecule type" value="Genomic_DNA"/>
</dbReference>
<sequence length="154" mass="17542">MNDSEQSISQSDLRQYLTYRLSKLQTALNVQATRTLSAHSNITLTEWRVLFILCSKSSATMSVIMKESRLDKALISRSVKGLVEKGYIVSVQDKSDKRRHPLNATDAGRALKEKILPIMFRRQQALTDGIPPAELETFFKVLEQLETVALRRDF</sequence>
<dbReference type="SUPFAM" id="SSF46785">
    <property type="entry name" value="Winged helix' DNA-binding domain"/>
    <property type="match status" value="1"/>
</dbReference>
<accession>A0ABT1Z4Z7</accession>
<dbReference type="PANTHER" id="PTHR42756:SF1">
    <property type="entry name" value="TRANSCRIPTIONAL REPRESSOR OF EMRAB OPERON"/>
    <property type="match status" value="1"/>
</dbReference>
<dbReference type="InterPro" id="IPR036388">
    <property type="entry name" value="WH-like_DNA-bd_sf"/>
</dbReference>
<dbReference type="PANTHER" id="PTHR42756">
    <property type="entry name" value="TRANSCRIPTIONAL REGULATOR, MARR"/>
    <property type="match status" value="1"/>
</dbReference>
<feature type="domain" description="HTH marR-type" evidence="4">
    <location>
        <begin position="14"/>
        <end position="147"/>
    </location>
</feature>
<evidence type="ECO:0000259" key="4">
    <source>
        <dbReference type="PROSITE" id="PS50995"/>
    </source>
</evidence>
<name>A0ABT1Z4Z7_9RHOB</name>
<reference evidence="5" key="1">
    <citation type="submission" date="2022-07" db="EMBL/GenBank/DDBJ databases">
        <title>Pseudosulfitobacter sp. strain AP-MA-4, whole genome sequence.</title>
        <authorList>
            <person name="Jiang Y."/>
        </authorList>
    </citation>
    <scope>NUCLEOTIDE SEQUENCE</scope>
    <source>
        <strain evidence="5">AP-MA-4</strain>
    </source>
</reference>
<dbReference type="InterPro" id="IPR023187">
    <property type="entry name" value="Tscrpt_reg_MarR-type_CS"/>
</dbReference>
<gene>
    <name evidence="5" type="ORF">NTA49_16830</name>
</gene>